<name>A0A7W3LT57_ACTNM</name>
<accession>A0A7W3LT57</accession>
<dbReference type="PANTHER" id="PTHR31088:SF6">
    <property type="entry name" value="PHAGE SHOCK PROTEIN A"/>
    <property type="match status" value="1"/>
</dbReference>
<keyword evidence="3" id="KW-1185">Reference proteome</keyword>
<dbReference type="Proteomes" id="UP000572680">
    <property type="component" value="Unassembled WGS sequence"/>
</dbReference>
<evidence type="ECO:0000256" key="1">
    <source>
        <dbReference type="ARBA" id="ARBA00043985"/>
    </source>
</evidence>
<comment type="similarity">
    <text evidence="1">Belongs to the PspA/Vipp/IM30 family.</text>
</comment>
<comment type="caution">
    <text evidence="2">The sequence shown here is derived from an EMBL/GenBank/DDBJ whole genome shotgun (WGS) entry which is preliminary data.</text>
</comment>
<protein>
    <submittedName>
        <fullName evidence="2">Phage shock protein A</fullName>
    </submittedName>
</protein>
<dbReference type="EMBL" id="JACJIA010000007">
    <property type="protein sequence ID" value="MBA8953795.1"/>
    <property type="molecule type" value="Genomic_DNA"/>
</dbReference>
<proteinExistence type="inferred from homology"/>
<reference evidence="2 3" key="1">
    <citation type="submission" date="2020-08" db="EMBL/GenBank/DDBJ databases">
        <title>Genomic Encyclopedia of Type Strains, Phase IV (KMG-IV): sequencing the most valuable type-strain genomes for metagenomic binning, comparative biology and taxonomic classification.</title>
        <authorList>
            <person name="Goeker M."/>
        </authorList>
    </citation>
    <scope>NUCLEOTIDE SEQUENCE [LARGE SCALE GENOMIC DNA]</scope>
    <source>
        <strain evidence="2 3">DSM 44197</strain>
    </source>
</reference>
<organism evidence="2 3">
    <name type="scientific">Actinomadura namibiensis</name>
    <dbReference type="NCBI Taxonomy" id="182080"/>
    <lineage>
        <taxon>Bacteria</taxon>
        <taxon>Bacillati</taxon>
        <taxon>Actinomycetota</taxon>
        <taxon>Actinomycetes</taxon>
        <taxon>Streptosporangiales</taxon>
        <taxon>Thermomonosporaceae</taxon>
        <taxon>Actinomadura</taxon>
    </lineage>
</organism>
<evidence type="ECO:0000313" key="3">
    <source>
        <dbReference type="Proteomes" id="UP000572680"/>
    </source>
</evidence>
<sequence length="244" mass="26991">MTKRSIVGRVAQLARADVHALLDEAEEPERARDRLVRDYADTIGEAERAAARTAGDLRLLEADHAEDVRAAAEWGRRALAASQEADRLRAAGDAADADRFDDLARVALERQLQAETEARATAPAIASQREIVDRLRAGVERMRSRLAELRDRRDDLPARTRLPHAAGNADPMDPISEVARFEQKLRREEERVRGRRDPAASPLDTRFETLTGLECRAEVEARLAALKAHGPAALAARSPQHDVP</sequence>
<dbReference type="InterPro" id="IPR007157">
    <property type="entry name" value="PspA_VIPP1"/>
</dbReference>
<evidence type="ECO:0000313" key="2">
    <source>
        <dbReference type="EMBL" id="MBA8953795.1"/>
    </source>
</evidence>
<gene>
    <name evidence="2" type="ORF">HNR61_005448</name>
</gene>
<dbReference type="Pfam" id="PF04012">
    <property type="entry name" value="PspA_IM30"/>
    <property type="match status" value="1"/>
</dbReference>
<dbReference type="RefSeq" id="WP_182845941.1">
    <property type="nucleotide sequence ID" value="NZ_BAAALP010000117.1"/>
</dbReference>
<dbReference type="AlphaFoldDB" id="A0A7W3LT57"/>
<dbReference type="PANTHER" id="PTHR31088">
    <property type="entry name" value="MEMBRANE-ASSOCIATED PROTEIN VIPP1, CHLOROPLASTIC"/>
    <property type="match status" value="1"/>
</dbReference>